<evidence type="ECO:0000256" key="5">
    <source>
        <dbReference type="ARBA" id="ARBA00023242"/>
    </source>
</evidence>
<proteinExistence type="predicted"/>
<protein>
    <submittedName>
        <fullName evidence="7">Uncharacterized protein</fullName>
    </submittedName>
</protein>
<dbReference type="Proteomes" id="UP000256645">
    <property type="component" value="Unassembled WGS sequence"/>
</dbReference>
<evidence type="ECO:0000256" key="6">
    <source>
        <dbReference type="SAM" id="MobiDB-lite"/>
    </source>
</evidence>
<dbReference type="InterPro" id="IPR051089">
    <property type="entry name" value="prtT"/>
</dbReference>
<evidence type="ECO:0000256" key="1">
    <source>
        <dbReference type="ARBA" id="ARBA00004123"/>
    </source>
</evidence>
<dbReference type="EMBL" id="PDLM01000023">
    <property type="protein sequence ID" value="RDW57110.1"/>
    <property type="molecule type" value="Genomic_DNA"/>
</dbReference>
<dbReference type="GO" id="GO:0005634">
    <property type="term" value="C:nucleus"/>
    <property type="evidence" value="ECO:0007669"/>
    <property type="project" value="UniProtKB-SubCell"/>
</dbReference>
<dbReference type="PANTHER" id="PTHR31845">
    <property type="entry name" value="FINGER DOMAIN PROTEIN, PUTATIVE-RELATED"/>
    <property type="match status" value="1"/>
</dbReference>
<evidence type="ECO:0000256" key="3">
    <source>
        <dbReference type="ARBA" id="ARBA00023125"/>
    </source>
</evidence>
<dbReference type="OrthoDB" id="5226580at2759"/>
<comment type="subcellular location">
    <subcellularLocation>
        <location evidence="1">Nucleus</location>
    </subcellularLocation>
</comment>
<dbReference type="STRING" id="1849047.A0A3D8Q613"/>
<comment type="caution">
    <text evidence="7">The sequence shown here is derived from an EMBL/GenBank/DDBJ whole genome shotgun (WGS) entry which is preliminary data.</text>
</comment>
<keyword evidence="5" id="KW-0539">Nucleus</keyword>
<name>A0A3D8Q613_9HELO</name>
<evidence type="ECO:0000256" key="4">
    <source>
        <dbReference type="ARBA" id="ARBA00023163"/>
    </source>
</evidence>
<sequence>MCPAVIVRYMREPPPLPRTRKRKLNQSVKKPSRVEALEQRLEELSSRLAAVDRGHGIAEPGLQVSSAELSALTSPDQIMDEVEVTEDAAFSDSHDAGDQGSMDDDAARPEFYQTSNLNTQTPAAAQSLRNGLQDTTPATLRHDQEAIELLEQYRTQMSPFFPFVVVPADLASLDHRRQRPFLWRAVKMAALWQEGVRQARLGKRLLRDLTEAVLLKPYKDFDVVQGLLVFIAWYHWHLNQFQLNNLLGLLQSLCQTLDFGQNAKNFWNDHIENVSNDSLEQGRAYCGWYYLSSIFCNFHETPEACPQTRFFDHLCKILTHAPQQLTDQRVIALVKIEQLTQRILLFRTSREMTRQGVGNLDIVVVGFQKQIDNLRESLSLELGLDRFIQAHFHVMEMMLYKVAISDPSFQPILDHDRTMDLRGQEIFSDFFNTIETQQASTKICLELLNNCLNSITSFISNRLSHVDVYLNLTYMASFDMTYCLELCERLIMLQRVPEWKLIAVRDYLALGNTLSEEQMEDLRRLAVEANIADTSPSSRVYNEDEDIELLPAPPARLSEPMKHPFDRMVEHSKRIISLLKDGREKDKDEEVDNRVNIGIATSKQMHQNLDVTQQRGRHTALDINAMSDITGRGNRPDERPGREAPLGVAEQALAPSEVSARGRASRTTEPAVSLTGDGVSSPVPDDPTDNVGFVSSATFPQISLWPRLLR</sequence>
<dbReference type="PANTHER" id="PTHR31845:SF10">
    <property type="entry name" value="ZN(II)2CYS6 TRANSCRIPTION FACTOR (EUROFUNG)"/>
    <property type="match status" value="1"/>
</dbReference>
<keyword evidence="4" id="KW-0804">Transcription</keyword>
<evidence type="ECO:0000313" key="8">
    <source>
        <dbReference type="Proteomes" id="UP000256645"/>
    </source>
</evidence>
<accession>A0A3D8Q613</accession>
<reference evidence="7 8" key="1">
    <citation type="journal article" date="2018" name="IMA Fungus">
        <title>IMA Genome-F 9: Draft genome sequence of Annulohypoxylon stygium, Aspergillus mulundensis, Berkeleyomyces basicola (syn. Thielaviopsis basicola), Ceratocystis smalleyi, two Cercospora beticola strains, Coleophoma cylindrospora, Fusarium fracticaudum, Phialophora cf. hyalina, and Morchella septimelata.</title>
        <authorList>
            <person name="Wingfield B.D."/>
            <person name="Bills G.F."/>
            <person name="Dong Y."/>
            <person name="Huang W."/>
            <person name="Nel W.J."/>
            <person name="Swalarsk-Parry B.S."/>
            <person name="Vaghefi N."/>
            <person name="Wilken P.M."/>
            <person name="An Z."/>
            <person name="de Beer Z.W."/>
            <person name="De Vos L."/>
            <person name="Chen L."/>
            <person name="Duong T.A."/>
            <person name="Gao Y."/>
            <person name="Hammerbacher A."/>
            <person name="Kikkert J.R."/>
            <person name="Li Y."/>
            <person name="Li H."/>
            <person name="Li K."/>
            <person name="Li Q."/>
            <person name="Liu X."/>
            <person name="Ma X."/>
            <person name="Naidoo K."/>
            <person name="Pethybridge S.J."/>
            <person name="Sun J."/>
            <person name="Steenkamp E.T."/>
            <person name="van der Nest M.A."/>
            <person name="van Wyk S."/>
            <person name="Wingfield M.J."/>
            <person name="Xiong C."/>
            <person name="Yue Q."/>
            <person name="Zhang X."/>
        </authorList>
    </citation>
    <scope>NUCLEOTIDE SEQUENCE [LARGE SCALE GENOMIC DNA]</scope>
    <source>
        <strain evidence="7 8">BP6252</strain>
    </source>
</reference>
<dbReference type="GO" id="GO:0000981">
    <property type="term" value="F:DNA-binding transcription factor activity, RNA polymerase II-specific"/>
    <property type="evidence" value="ECO:0007669"/>
    <property type="project" value="TreeGrafter"/>
</dbReference>
<gene>
    <name evidence="7" type="ORF">BP6252_13856</name>
</gene>
<feature type="region of interest" description="Disordered" evidence="6">
    <location>
        <begin position="654"/>
        <end position="692"/>
    </location>
</feature>
<dbReference type="AlphaFoldDB" id="A0A3D8Q613"/>
<keyword evidence="2" id="KW-0805">Transcription regulation</keyword>
<evidence type="ECO:0000256" key="2">
    <source>
        <dbReference type="ARBA" id="ARBA00023015"/>
    </source>
</evidence>
<keyword evidence="8" id="KW-1185">Reference proteome</keyword>
<dbReference type="GO" id="GO:0000976">
    <property type="term" value="F:transcription cis-regulatory region binding"/>
    <property type="evidence" value="ECO:0007669"/>
    <property type="project" value="TreeGrafter"/>
</dbReference>
<keyword evidence="3" id="KW-0238">DNA-binding</keyword>
<organism evidence="7 8">
    <name type="scientific">Coleophoma cylindrospora</name>
    <dbReference type="NCBI Taxonomy" id="1849047"/>
    <lineage>
        <taxon>Eukaryota</taxon>
        <taxon>Fungi</taxon>
        <taxon>Dikarya</taxon>
        <taxon>Ascomycota</taxon>
        <taxon>Pezizomycotina</taxon>
        <taxon>Leotiomycetes</taxon>
        <taxon>Helotiales</taxon>
        <taxon>Dermateaceae</taxon>
        <taxon>Coleophoma</taxon>
    </lineage>
</organism>
<evidence type="ECO:0000313" key="7">
    <source>
        <dbReference type="EMBL" id="RDW57110.1"/>
    </source>
</evidence>